<dbReference type="GO" id="GO:0000287">
    <property type="term" value="F:magnesium ion binding"/>
    <property type="evidence" value="ECO:0007669"/>
    <property type="project" value="TreeGrafter"/>
</dbReference>
<keyword evidence="4" id="KW-0456">Lyase</keyword>
<reference evidence="5" key="1">
    <citation type="submission" date="2015-12" db="EMBL/GenBank/DDBJ databases">
        <title>Complete genome sequences of two moderately thermophilic Paenibacillus species.</title>
        <authorList>
            <person name="Butler R.III."/>
            <person name="Wang J."/>
            <person name="Stark B.C."/>
            <person name="Pombert J.-F."/>
        </authorList>
    </citation>
    <scope>NUCLEOTIDE SEQUENCE [LARGE SCALE GENOMIC DNA]</scope>
    <source>
        <strain evidence="5">32O-Y</strain>
    </source>
</reference>
<reference evidence="4 5" key="2">
    <citation type="journal article" date="2016" name="Genome Announc.">
        <title>Complete Genome Sequences of Two Interactive Moderate Thermophiles, Paenibacillus napthalenovorans 32O-Y and Paenibacillus sp. 32O-W.</title>
        <authorList>
            <person name="Butler R.R.III."/>
            <person name="Wang J."/>
            <person name="Stark B.C."/>
            <person name="Pombert J.F."/>
        </authorList>
    </citation>
    <scope>NUCLEOTIDE SEQUENCE [LARGE SCALE GENOMIC DNA]</scope>
    <source>
        <strain evidence="4 5">32O-Y</strain>
    </source>
</reference>
<dbReference type="PIRSF" id="PIRSF015582">
    <property type="entry name" value="Cit_lyase_B"/>
    <property type="match status" value="1"/>
</dbReference>
<evidence type="ECO:0000256" key="2">
    <source>
        <dbReference type="ARBA" id="ARBA00022723"/>
    </source>
</evidence>
<dbReference type="RefSeq" id="WP_062410606.1">
    <property type="nucleotide sequence ID" value="NZ_BJCS01000009.1"/>
</dbReference>
<dbReference type="PANTHER" id="PTHR32308">
    <property type="entry name" value="LYASE BETA SUBUNIT, PUTATIVE (AFU_ORTHOLOGUE AFUA_4G13030)-RELATED"/>
    <property type="match status" value="1"/>
</dbReference>
<gene>
    <name evidence="4" type="ORF">IJ22_49220</name>
</gene>
<dbReference type="SUPFAM" id="SSF51621">
    <property type="entry name" value="Phosphoenolpyruvate/pyruvate domain"/>
    <property type="match status" value="1"/>
</dbReference>
<dbReference type="PANTHER" id="PTHR32308:SF0">
    <property type="entry name" value="HPCH_HPAI ALDOLASE_CITRATE LYASE DOMAIN-CONTAINING PROTEIN"/>
    <property type="match status" value="1"/>
</dbReference>
<evidence type="ECO:0000256" key="3">
    <source>
        <dbReference type="ARBA" id="ARBA00022842"/>
    </source>
</evidence>
<dbReference type="InterPro" id="IPR011206">
    <property type="entry name" value="Citrate_lyase_beta/mcl1/mcl2"/>
</dbReference>
<dbReference type="PATRIC" id="fig|162209.4.peg.5200"/>
<name>A0A0U2M9K2_9BACL</name>
<keyword evidence="2" id="KW-0479">Metal-binding</keyword>
<dbReference type="Gene3D" id="3.20.20.60">
    <property type="entry name" value="Phosphoenolpyruvate-binding domains"/>
    <property type="match status" value="1"/>
</dbReference>
<evidence type="ECO:0000313" key="4">
    <source>
        <dbReference type="EMBL" id="ALS25184.1"/>
    </source>
</evidence>
<evidence type="ECO:0000313" key="5">
    <source>
        <dbReference type="Proteomes" id="UP000061660"/>
    </source>
</evidence>
<dbReference type="KEGG" id="pnp:IJ22_49220"/>
<dbReference type="AlphaFoldDB" id="A0A0U2M9K2"/>
<accession>A0A0U2M9K2</accession>
<dbReference type="EMBL" id="CP013652">
    <property type="protein sequence ID" value="ALS25184.1"/>
    <property type="molecule type" value="Genomic_DNA"/>
</dbReference>
<dbReference type="Pfam" id="PF03328">
    <property type="entry name" value="HpcH_HpaI"/>
    <property type="match status" value="1"/>
</dbReference>
<dbReference type="GO" id="GO:0016829">
    <property type="term" value="F:lyase activity"/>
    <property type="evidence" value="ECO:0007669"/>
    <property type="project" value="UniProtKB-KW"/>
</dbReference>
<proteinExistence type="predicted"/>
<protein>
    <submittedName>
        <fullName evidence="4">Citrate lyase subunit beta-like protein</fullName>
    </submittedName>
</protein>
<dbReference type="GO" id="GO:0006107">
    <property type="term" value="P:oxaloacetate metabolic process"/>
    <property type="evidence" value="ECO:0007669"/>
    <property type="project" value="TreeGrafter"/>
</dbReference>
<dbReference type="Proteomes" id="UP000061660">
    <property type="component" value="Chromosome"/>
</dbReference>
<dbReference type="InterPro" id="IPR040442">
    <property type="entry name" value="Pyrv_kinase-like_dom_sf"/>
</dbReference>
<dbReference type="STRING" id="162209.IJ22_49220"/>
<keyword evidence="5" id="KW-1185">Reference proteome</keyword>
<organism evidence="4 5">
    <name type="scientific">Paenibacillus naphthalenovorans</name>
    <dbReference type="NCBI Taxonomy" id="162209"/>
    <lineage>
        <taxon>Bacteria</taxon>
        <taxon>Bacillati</taxon>
        <taxon>Bacillota</taxon>
        <taxon>Bacilli</taxon>
        <taxon>Bacillales</taxon>
        <taxon>Paenibacillaceae</taxon>
        <taxon>Paenibacillus</taxon>
    </lineage>
</organism>
<sequence length="279" mass="30842">MLYRTMMFTPGNRPDRLIKSLDSPADALIWDVEDAVHPNEKEAARTVIRDVLDSMDDAPSKPIFIRVNQAGTPWFEDDARLAGHPLVRGLLLPKTESAAQVEQAWKLMGRKGELIVLIETAVGVRDLENILESPLITGVALGAVDLAVDLNLTLTDSGLELLYFKSRIVTLARAAGIQGIYDSVFPDFNNLDSLRIRAALTKTTGFTGQMCIHPVQIPIITEVYTPSAQEIDWAKRVIHALKNEAKGLGVFTIDGKMVDRPVIERAKQVHEAAVRWKLA</sequence>
<keyword evidence="3" id="KW-0460">Magnesium</keyword>
<dbReference type="InterPro" id="IPR005000">
    <property type="entry name" value="Aldolase/citrate-lyase_domain"/>
</dbReference>
<evidence type="ECO:0000256" key="1">
    <source>
        <dbReference type="ARBA" id="ARBA00001946"/>
    </source>
</evidence>
<comment type="cofactor">
    <cofactor evidence="1">
        <name>Mg(2+)</name>
        <dbReference type="ChEBI" id="CHEBI:18420"/>
    </cofactor>
</comment>
<dbReference type="OrthoDB" id="9786940at2"/>
<dbReference type="InterPro" id="IPR015813">
    <property type="entry name" value="Pyrv/PenolPyrv_kinase-like_dom"/>
</dbReference>